<reference evidence="2 3" key="1">
    <citation type="submission" date="2020-08" db="EMBL/GenBank/DDBJ databases">
        <title>Genomic Encyclopedia of Type Strains, Phase IV (KMG-V): Genome sequencing to study the core and pangenomes of soil and plant-associated prokaryotes.</title>
        <authorList>
            <person name="Whitman W."/>
        </authorList>
    </citation>
    <scope>NUCLEOTIDE SEQUENCE [LARGE SCALE GENOMIC DNA]</scope>
    <source>
        <strain evidence="2 3">SEMIA 4064</strain>
    </source>
</reference>
<protein>
    <submittedName>
        <fullName evidence="2">Uncharacterized protein</fullName>
    </submittedName>
</protein>
<gene>
    <name evidence="2" type="ORF">GGD50_003327</name>
</gene>
<proteinExistence type="predicted"/>
<organism evidence="2 3">
    <name type="scientific">Rhizobium paranaense</name>
    <dbReference type="NCBI Taxonomy" id="1650438"/>
    <lineage>
        <taxon>Bacteria</taxon>
        <taxon>Pseudomonadati</taxon>
        <taxon>Pseudomonadota</taxon>
        <taxon>Alphaproteobacteria</taxon>
        <taxon>Hyphomicrobiales</taxon>
        <taxon>Rhizobiaceae</taxon>
        <taxon>Rhizobium/Agrobacterium group</taxon>
        <taxon>Rhizobium</taxon>
    </lineage>
</organism>
<feature type="region of interest" description="Disordered" evidence="1">
    <location>
        <begin position="1"/>
        <end position="44"/>
    </location>
</feature>
<sequence>MSTSQSSGPRSPLAAATLPSRNSKLATATRNEGVTVLGPSAHGD</sequence>
<name>A0A7W9D1Y6_9HYPH</name>
<comment type="caution">
    <text evidence="2">The sequence shown here is derived from an EMBL/GenBank/DDBJ whole genome shotgun (WGS) entry which is preliminary data.</text>
</comment>
<accession>A0A7W9D1Y6</accession>
<dbReference type="EMBL" id="JACHBI010000006">
    <property type="protein sequence ID" value="MBB5574698.1"/>
    <property type="molecule type" value="Genomic_DNA"/>
</dbReference>
<evidence type="ECO:0000313" key="3">
    <source>
        <dbReference type="Proteomes" id="UP000549882"/>
    </source>
</evidence>
<dbReference type="Proteomes" id="UP000549882">
    <property type="component" value="Unassembled WGS sequence"/>
</dbReference>
<feature type="compositionally biased region" description="Polar residues" evidence="1">
    <location>
        <begin position="19"/>
        <end position="32"/>
    </location>
</feature>
<dbReference type="AlphaFoldDB" id="A0A7W9D1Y6"/>
<evidence type="ECO:0000256" key="1">
    <source>
        <dbReference type="SAM" id="MobiDB-lite"/>
    </source>
</evidence>
<evidence type="ECO:0000313" key="2">
    <source>
        <dbReference type="EMBL" id="MBB5574698.1"/>
    </source>
</evidence>
<dbReference type="RefSeq" id="WP_281397173.1">
    <property type="nucleotide sequence ID" value="NZ_JACHBI010000006.1"/>
</dbReference>
<keyword evidence="3" id="KW-1185">Reference proteome</keyword>